<name>A0ABS1JUB1_9BURK</name>
<sequence>MTPQERAQSFFKDPASINVELRGDTAVRRNAAMWLAALAVALGMGMAGNADAQTRGQDQLTNILVQGLKGVANYKLAGELRERGTNYVVGGTVMGVAGVAMDAAVDWARSAPAQPVQQPAYQPRTVYVQHPAYEPVRTYPVAQPAYREVQAAPVAQAPVAVTPVFQAKLVGRSRDSSQLHVRVLDGYGRDFTASTAHVNDLPFQQSSGTLVLPTMQAAEILKSLGVYEDFSKSLTIERVNRAQQLSKAAPSKGRRSDVELG</sequence>
<gene>
    <name evidence="1" type="ORF">JI746_22425</name>
</gene>
<reference evidence="1 2" key="1">
    <citation type="journal article" date="2017" name="Int. J. Syst. Evol. Microbiol.">
        <title>Ramlibacter alkalitolerans sp. nov., alkali-tolerant bacterium isolated from soil of ginseng.</title>
        <authorList>
            <person name="Lee D.H."/>
            <person name="Cha C.J."/>
        </authorList>
    </citation>
    <scope>NUCLEOTIDE SEQUENCE [LARGE SCALE GENOMIC DNA]</scope>
    <source>
        <strain evidence="1 2">KACC 19305</strain>
    </source>
</reference>
<proteinExistence type="predicted"/>
<organism evidence="1 2">
    <name type="scientific">Ramlibacter alkalitolerans</name>
    <dbReference type="NCBI Taxonomy" id="2039631"/>
    <lineage>
        <taxon>Bacteria</taxon>
        <taxon>Pseudomonadati</taxon>
        <taxon>Pseudomonadota</taxon>
        <taxon>Betaproteobacteria</taxon>
        <taxon>Burkholderiales</taxon>
        <taxon>Comamonadaceae</taxon>
        <taxon>Ramlibacter</taxon>
    </lineage>
</organism>
<protein>
    <submittedName>
        <fullName evidence="1">Uncharacterized protein</fullName>
    </submittedName>
</protein>
<dbReference type="RefSeq" id="WP_201692511.1">
    <property type="nucleotide sequence ID" value="NZ_JAEQND010000013.1"/>
</dbReference>
<evidence type="ECO:0000313" key="2">
    <source>
        <dbReference type="Proteomes" id="UP000622707"/>
    </source>
</evidence>
<comment type="caution">
    <text evidence="1">The sequence shown here is derived from an EMBL/GenBank/DDBJ whole genome shotgun (WGS) entry which is preliminary data.</text>
</comment>
<accession>A0ABS1JUB1</accession>
<dbReference type="Proteomes" id="UP000622707">
    <property type="component" value="Unassembled WGS sequence"/>
</dbReference>
<evidence type="ECO:0000313" key="1">
    <source>
        <dbReference type="EMBL" id="MBL0427880.1"/>
    </source>
</evidence>
<keyword evidence="2" id="KW-1185">Reference proteome</keyword>
<dbReference type="EMBL" id="JAEQND010000013">
    <property type="protein sequence ID" value="MBL0427880.1"/>
    <property type="molecule type" value="Genomic_DNA"/>
</dbReference>